<feature type="non-terminal residue" evidence="2">
    <location>
        <position position="165"/>
    </location>
</feature>
<name>A0ABD0RQW4_CIRMR</name>
<protein>
    <submittedName>
        <fullName evidence="2">Uncharacterized protein</fullName>
    </submittedName>
</protein>
<dbReference type="EMBL" id="JAMKFB020000002">
    <property type="protein sequence ID" value="KAL0200910.1"/>
    <property type="molecule type" value="Genomic_DNA"/>
</dbReference>
<keyword evidence="3" id="KW-1185">Reference proteome</keyword>
<dbReference type="AlphaFoldDB" id="A0ABD0RQW4"/>
<reference evidence="2 3" key="1">
    <citation type="submission" date="2024-05" db="EMBL/GenBank/DDBJ databases">
        <title>Genome sequencing and assembly of Indian major carp, Cirrhinus mrigala (Hamilton, 1822).</title>
        <authorList>
            <person name="Mohindra V."/>
            <person name="Chowdhury L.M."/>
            <person name="Lal K."/>
            <person name="Jena J.K."/>
        </authorList>
    </citation>
    <scope>NUCLEOTIDE SEQUENCE [LARGE SCALE GENOMIC DNA]</scope>
    <source>
        <strain evidence="2">CM1030</strain>
        <tissue evidence="2">Blood</tissue>
    </source>
</reference>
<feature type="compositionally biased region" description="Polar residues" evidence="1">
    <location>
        <begin position="127"/>
        <end position="144"/>
    </location>
</feature>
<dbReference type="Proteomes" id="UP001529510">
    <property type="component" value="Unassembled WGS sequence"/>
</dbReference>
<organism evidence="2 3">
    <name type="scientific">Cirrhinus mrigala</name>
    <name type="common">Mrigala</name>
    <dbReference type="NCBI Taxonomy" id="683832"/>
    <lineage>
        <taxon>Eukaryota</taxon>
        <taxon>Metazoa</taxon>
        <taxon>Chordata</taxon>
        <taxon>Craniata</taxon>
        <taxon>Vertebrata</taxon>
        <taxon>Euteleostomi</taxon>
        <taxon>Actinopterygii</taxon>
        <taxon>Neopterygii</taxon>
        <taxon>Teleostei</taxon>
        <taxon>Ostariophysi</taxon>
        <taxon>Cypriniformes</taxon>
        <taxon>Cyprinidae</taxon>
        <taxon>Labeoninae</taxon>
        <taxon>Labeonini</taxon>
        <taxon>Cirrhinus</taxon>
    </lineage>
</organism>
<evidence type="ECO:0000313" key="2">
    <source>
        <dbReference type="EMBL" id="KAL0200910.1"/>
    </source>
</evidence>
<gene>
    <name evidence="2" type="ORF">M9458_004097</name>
</gene>
<feature type="non-terminal residue" evidence="2">
    <location>
        <position position="1"/>
    </location>
</feature>
<comment type="caution">
    <text evidence="2">The sequence shown here is derived from an EMBL/GenBank/DDBJ whole genome shotgun (WGS) entry which is preliminary data.</text>
</comment>
<feature type="region of interest" description="Disordered" evidence="1">
    <location>
        <begin position="1"/>
        <end position="165"/>
    </location>
</feature>
<evidence type="ECO:0000313" key="3">
    <source>
        <dbReference type="Proteomes" id="UP001529510"/>
    </source>
</evidence>
<sequence length="165" mass="18102">IDTIHLPSVDKSGPDVLQKPPQAQDTLPTRASDTITRPTEPPPKIPQPAERSQPVEVPQKPHISDLPPKPQLSDLPPKPQLSDLPPKPQLSDLPPKPQLKDLPPKPQLSDLPSKPMIGKQRRRKLVQSYSQQEELSPRQASEDTNGAPAGAVEMPVPMPRKINTV</sequence>
<proteinExistence type="predicted"/>
<accession>A0ABD0RQW4</accession>
<feature type="compositionally biased region" description="Polar residues" evidence="1">
    <location>
        <begin position="21"/>
        <end position="37"/>
    </location>
</feature>
<evidence type="ECO:0000256" key="1">
    <source>
        <dbReference type="SAM" id="MobiDB-lite"/>
    </source>
</evidence>
<feature type="compositionally biased region" description="Low complexity" evidence="1">
    <location>
        <begin position="71"/>
        <end position="93"/>
    </location>
</feature>